<organism evidence="11">
    <name type="scientific">Selaginella moellendorffii</name>
    <name type="common">Spikemoss</name>
    <dbReference type="NCBI Taxonomy" id="88036"/>
    <lineage>
        <taxon>Eukaryota</taxon>
        <taxon>Viridiplantae</taxon>
        <taxon>Streptophyta</taxon>
        <taxon>Embryophyta</taxon>
        <taxon>Tracheophyta</taxon>
        <taxon>Lycopodiopsida</taxon>
        <taxon>Selaginellales</taxon>
        <taxon>Selaginellaceae</taxon>
        <taxon>Selaginella</taxon>
    </lineage>
</organism>
<accession>D8R0G6</accession>
<feature type="domain" description="Post-SET" evidence="9">
    <location>
        <begin position="292"/>
        <end position="308"/>
    </location>
</feature>
<evidence type="ECO:0008006" key="12">
    <source>
        <dbReference type="Google" id="ProtNLM"/>
    </source>
</evidence>
<evidence type="ECO:0000256" key="2">
    <source>
        <dbReference type="ARBA" id="ARBA00022454"/>
    </source>
</evidence>
<dbReference type="InParanoid" id="D8R0G6"/>
<protein>
    <recommendedName>
        <fullName evidence="12">SET domain-containing protein</fullName>
    </recommendedName>
</protein>
<dbReference type="PROSITE" id="PS50280">
    <property type="entry name" value="SET"/>
    <property type="match status" value="1"/>
</dbReference>
<dbReference type="InterPro" id="IPR001214">
    <property type="entry name" value="SET_dom"/>
</dbReference>
<dbReference type="PROSITE" id="PS50868">
    <property type="entry name" value="POST_SET"/>
    <property type="match status" value="1"/>
</dbReference>
<dbReference type="GO" id="GO:0005694">
    <property type="term" value="C:chromosome"/>
    <property type="evidence" value="ECO:0007669"/>
    <property type="project" value="UniProtKB-SubCell"/>
</dbReference>
<evidence type="ECO:0000256" key="3">
    <source>
        <dbReference type="ARBA" id="ARBA00022603"/>
    </source>
</evidence>
<dbReference type="Gramene" id="EFJ34579">
    <property type="protein sequence ID" value="EFJ34579"/>
    <property type="gene ID" value="SELMODRAFT_166928"/>
</dbReference>
<dbReference type="FunCoup" id="D8R0G6">
    <property type="interactions" value="1642"/>
</dbReference>
<evidence type="ECO:0000259" key="8">
    <source>
        <dbReference type="PROSITE" id="PS50280"/>
    </source>
</evidence>
<evidence type="ECO:0000256" key="7">
    <source>
        <dbReference type="ARBA" id="ARBA00022833"/>
    </source>
</evidence>
<dbReference type="Proteomes" id="UP000001514">
    <property type="component" value="Unassembled WGS sequence"/>
</dbReference>
<dbReference type="Pfam" id="PF00856">
    <property type="entry name" value="SET"/>
    <property type="match status" value="1"/>
</dbReference>
<dbReference type="STRING" id="88036.D8R0G6"/>
<dbReference type="AlphaFoldDB" id="D8R0G6"/>
<dbReference type="KEGG" id="smo:SELMODRAFT_166928"/>
<dbReference type="SUPFAM" id="SSF82199">
    <property type="entry name" value="SET domain"/>
    <property type="match status" value="1"/>
</dbReference>
<evidence type="ECO:0000256" key="1">
    <source>
        <dbReference type="ARBA" id="ARBA00004286"/>
    </source>
</evidence>
<dbReference type="EMBL" id="GL377569">
    <property type="protein sequence ID" value="EFJ34579.1"/>
    <property type="molecule type" value="Genomic_DNA"/>
</dbReference>
<dbReference type="PANTHER" id="PTHR46223:SF3">
    <property type="entry name" value="HISTONE-LYSINE N-METHYLTRANSFERASE SET-23"/>
    <property type="match status" value="1"/>
</dbReference>
<evidence type="ECO:0000256" key="5">
    <source>
        <dbReference type="ARBA" id="ARBA00022691"/>
    </source>
</evidence>
<dbReference type="OMA" id="NAYTHES"/>
<dbReference type="GO" id="GO:0046872">
    <property type="term" value="F:metal ion binding"/>
    <property type="evidence" value="ECO:0007669"/>
    <property type="project" value="UniProtKB-KW"/>
</dbReference>
<dbReference type="PANTHER" id="PTHR46223">
    <property type="entry name" value="HISTONE-LYSINE N-METHYLTRANSFERASE SUV39H"/>
    <property type="match status" value="1"/>
</dbReference>
<keyword evidence="11" id="KW-1185">Reference proteome</keyword>
<keyword evidence="5" id="KW-0949">S-adenosyl-L-methionine</keyword>
<dbReference type="GO" id="GO:0032259">
    <property type="term" value="P:methylation"/>
    <property type="evidence" value="ECO:0007669"/>
    <property type="project" value="UniProtKB-KW"/>
</dbReference>
<dbReference type="InterPro" id="IPR050973">
    <property type="entry name" value="H3K9_Histone-Lys_N-MTase"/>
</dbReference>
<sequence length="312" mass="34155">MENVLPWLEPRDVAALALTCRTMAAAARDLTSCRAADAAQGLEGFAIPVVNCVDECRYPYFEYSPVSVLARERRAFAFPRSISEKNAAGFDYGQFGGDGCRCIDCCRGEQEDPGMMREFPEAPTPDDLPLIYECGPACSCTIQCCHRLSQRGASAELKVVRHPTKGWSLHAAQDIKPGAFICEYAGELLTTKEARKRHQTYDQSPRATSLLVVREHLPKGDACLRFNIDATNVGNIARFINHSCDGGNLLSCLVRSAGCCVPRLAFFTRKEIQSGQELTFSYGVVEPGLESSSRACFCGTSQCRGILPSEKT</sequence>
<keyword evidence="6" id="KW-0479">Metal-binding</keyword>
<comment type="subcellular location">
    <subcellularLocation>
        <location evidence="1">Chromosome</location>
    </subcellularLocation>
</comment>
<dbReference type="InterPro" id="IPR003616">
    <property type="entry name" value="Post-SET_dom"/>
</dbReference>
<evidence type="ECO:0000256" key="4">
    <source>
        <dbReference type="ARBA" id="ARBA00022679"/>
    </source>
</evidence>
<keyword evidence="4" id="KW-0808">Transferase</keyword>
<keyword evidence="2" id="KW-0158">Chromosome</keyword>
<dbReference type="SMART" id="SM00317">
    <property type="entry name" value="SET"/>
    <property type="match status" value="1"/>
</dbReference>
<dbReference type="GO" id="GO:0003690">
    <property type="term" value="F:double-stranded DNA binding"/>
    <property type="evidence" value="ECO:0000318"/>
    <property type="project" value="GO_Central"/>
</dbReference>
<dbReference type="Gene3D" id="2.170.270.10">
    <property type="entry name" value="SET domain"/>
    <property type="match status" value="1"/>
</dbReference>
<reference evidence="10 11" key="1">
    <citation type="journal article" date="2011" name="Science">
        <title>The Selaginella genome identifies genetic changes associated with the evolution of vascular plants.</title>
        <authorList>
            <person name="Banks J.A."/>
            <person name="Nishiyama T."/>
            <person name="Hasebe M."/>
            <person name="Bowman J.L."/>
            <person name="Gribskov M."/>
            <person name="dePamphilis C."/>
            <person name="Albert V.A."/>
            <person name="Aono N."/>
            <person name="Aoyama T."/>
            <person name="Ambrose B.A."/>
            <person name="Ashton N.W."/>
            <person name="Axtell M.J."/>
            <person name="Barker E."/>
            <person name="Barker M.S."/>
            <person name="Bennetzen J.L."/>
            <person name="Bonawitz N.D."/>
            <person name="Chapple C."/>
            <person name="Cheng C."/>
            <person name="Correa L.G."/>
            <person name="Dacre M."/>
            <person name="DeBarry J."/>
            <person name="Dreyer I."/>
            <person name="Elias M."/>
            <person name="Engstrom E.M."/>
            <person name="Estelle M."/>
            <person name="Feng L."/>
            <person name="Finet C."/>
            <person name="Floyd S.K."/>
            <person name="Frommer W.B."/>
            <person name="Fujita T."/>
            <person name="Gramzow L."/>
            <person name="Gutensohn M."/>
            <person name="Harholt J."/>
            <person name="Hattori M."/>
            <person name="Heyl A."/>
            <person name="Hirai T."/>
            <person name="Hiwatashi Y."/>
            <person name="Ishikawa M."/>
            <person name="Iwata M."/>
            <person name="Karol K.G."/>
            <person name="Koehler B."/>
            <person name="Kolukisaoglu U."/>
            <person name="Kubo M."/>
            <person name="Kurata T."/>
            <person name="Lalonde S."/>
            <person name="Li K."/>
            <person name="Li Y."/>
            <person name="Litt A."/>
            <person name="Lyons E."/>
            <person name="Manning G."/>
            <person name="Maruyama T."/>
            <person name="Michael T.P."/>
            <person name="Mikami K."/>
            <person name="Miyazaki S."/>
            <person name="Morinaga S."/>
            <person name="Murata T."/>
            <person name="Mueller-Roeber B."/>
            <person name="Nelson D.R."/>
            <person name="Obara M."/>
            <person name="Oguri Y."/>
            <person name="Olmstead R.G."/>
            <person name="Onodera N."/>
            <person name="Petersen B.L."/>
            <person name="Pils B."/>
            <person name="Prigge M."/>
            <person name="Rensing S.A."/>
            <person name="Riano-Pachon D.M."/>
            <person name="Roberts A.W."/>
            <person name="Sato Y."/>
            <person name="Scheller H.V."/>
            <person name="Schulz B."/>
            <person name="Schulz C."/>
            <person name="Shakirov E.V."/>
            <person name="Shibagaki N."/>
            <person name="Shinohara N."/>
            <person name="Shippen D.E."/>
            <person name="Soerensen I."/>
            <person name="Sotooka R."/>
            <person name="Sugimoto N."/>
            <person name="Sugita M."/>
            <person name="Sumikawa N."/>
            <person name="Tanurdzic M."/>
            <person name="Theissen G."/>
            <person name="Ulvskov P."/>
            <person name="Wakazuki S."/>
            <person name="Weng J.K."/>
            <person name="Willats W.W."/>
            <person name="Wipf D."/>
            <person name="Wolf P.G."/>
            <person name="Yang L."/>
            <person name="Zimmer A.D."/>
            <person name="Zhu Q."/>
            <person name="Mitros T."/>
            <person name="Hellsten U."/>
            <person name="Loque D."/>
            <person name="Otillar R."/>
            <person name="Salamov A."/>
            <person name="Schmutz J."/>
            <person name="Shapiro H."/>
            <person name="Lindquist E."/>
            <person name="Lucas S."/>
            <person name="Rokhsar D."/>
            <person name="Grigoriev I.V."/>
        </authorList>
    </citation>
    <scope>NUCLEOTIDE SEQUENCE [LARGE SCALE GENOMIC DNA]</scope>
</reference>
<evidence type="ECO:0000259" key="9">
    <source>
        <dbReference type="PROSITE" id="PS50868"/>
    </source>
</evidence>
<evidence type="ECO:0000313" key="11">
    <source>
        <dbReference type="Proteomes" id="UP000001514"/>
    </source>
</evidence>
<evidence type="ECO:0000256" key="6">
    <source>
        <dbReference type="ARBA" id="ARBA00022723"/>
    </source>
</evidence>
<dbReference type="GO" id="GO:0042054">
    <property type="term" value="F:histone methyltransferase activity"/>
    <property type="evidence" value="ECO:0000318"/>
    <property type="project" value="GO_Central"/>
</dbReference>
<gene>
    <name evidence="10" type="ORF">SELMODRAFT_166928</name>
</gene>
<dbReference type="InterPro" id="IPR046341">
    <property type="entry name" value="SET_dom_sf"/>
</dbReference>
<proteinExistence type="predicted"/>
<dbReference type="eggNOG" id="KOG1082">
    <property type="taxonomic scope" value="Eukaryota"/>
</dbReference>
<keyword evidence="7" id="KW-0862">Zinc</keyword>
<evidence type="ECO:0000313" key="10">
    <source>
        <dbReference type="EMBL" id="EFJ34579.1"/>
    </source>
</evidence>
<feature type="domain" description="SET" evidence="8">
    <location>
        <begin position="155"/>
        <end position="283"/>
    </location>
</feature>
<keyword evidence="3" id="KW-0489">Methyltransferase</keyword>
<dbReference type="HOGENOM" id="CLU_054290_0_0_1"/>
<name>D8R0G6_SELML</name>